<dbReference type="Proteomes" id="UP000501690">
    <property type="component" value="Linkage Group LG11"/>
</dbReference>
<proteinExistence type="predicted"/>
<accession>A0A4D6NP30</accession>
<dbReference type="EMBL" id="CP039355">
    <property type="protein sequence ID" value="QCE14424.1"/>
    <property type="molecule type" value="Genomic_DNA"/>
</dbReference>
<reference evidence="1 2" key="1">
    <citation type="submission" date="2019-04" db="EMBL/GenBank/DDBJ databases">
        <title>An improved genome assembly and genetic linkage map for asparagus bean, Vigna unguiculata ssp. sesquipedialis.</title>
        <authorList>
            <person name="Xia Q."/>
            <person name="Zhang R."/>
            <person name="Dong Y."/>
        </authorList>
    </citation>
    <scope>NUCLEOTIDE SEQUENCE [LARGE SCALE GENOMIC DNA]</scope>
    <source>
        <tissue evidence="1">Leaf</tissue>
    </source>
</reference>
<gene>
    <name evidence="1" type="ORF">DEO72_LG11g1424</name>
</gene>
<name>A0A4D6NP30_VIGUN</name>
<evidence type="ECO:0000313" key="2">
    <source>
        <dbReference type="Proteomes" id="UP000501690"/>
    </source>
</evidence>
<keyword evidence="2" id="KW-1185">Reference proteome</keyword>
<protein>
    <submittedName>
        <fullName evidence="1">Uncharacterized protein</fullName>
    </submittedName>
</protein>
<dbReference type="AlphaFoldDB" id="A0A4D6NP30"/>
<sequence length="132" mass="14469">MLRFEGHALQRKTSSTIGSPNFSVLLLQIKGQFGSGGYKMRTAVVLLDVRKSVDMSGISEGSKGCEGCEVGDCSDISQHTIYWFVKQEHDIRELGGAIAKLKSTLAERKKRSKDQFVSPINLNEVHAPSEVA</sequence>
<organism evidence="1 2">
    <name type="scientific">Vigna unguiculata</name>
    <name type="common">Cowpea</name>
    <dbReference type="NCBI Taxonomy" id="3917"/>
    <lineage>
        <taxon>Eukaryota</taxon>
        <taxon>Viridiplantae</taxon>
        <taxon>Streptophyta</taxon>
        <taxon>Embryophyta</taxon>
        <taxon>Tracheophyta</taxon>
        <taxon>Spermatophyta</taxon>
        <taxon>Magnoliopsida</taxon>
        <taxon>eudicotyledons</taxon>
        <taxon>Gunneridae</taxon>
        <taxon>Pentapetalae</taxon>
        <taxon>rosids</taxon>
        <taxon>fabids</taxon>
        <taxon>Fabales</taxon>
        <taxon>Fabaceae</taxon>
        <taxon>Papilionoideae</taxon>
        <taxon>50 kb inversion clade</taxon>
        <taxon>NPAAA clade</taxon>
        <taxon>indigoferoid/millettioid clade</taxon>
        <taxon>Phaseoleae</taxon>
        <taxon>Vigna</taxon>
    </lineage>
</organism>
<evidence type="ECO:0000313" key="1">
    <source>
        <dbReference type="EMBL" id="QCE14424.1"/>
    </source>
</evidence>